<feature type="compositionally biased region" description="Low complexity" evidence="1">
    <location>
        <begin position="410"/>
        <end position="422"/>
    </location>
</feature>
<keyword evidence="2" id="KW-0812">Transmembrane</keyword>
<feature type="compositionally biased region" description="Low complexity" evidence="1">
    <location>
        <begin position="37"/>
        <end position="57"/>
    </location>
</feature>
<keyword evidence="4" id="KW-1185">Reference proteome</keyword>
<dbReference type="Proteomes" id="UP000612352">
    <property type="component" value="Unassembled WGS sequence"/>
</dbReference>
<evidence type="ECO:0000256" key="2">
    <source>
        <dbReference type="SAM" id="Phobius"/>
    </source>
</evidence>
<feature type="region of interest" description="Disordered" evidence="1">
    <location>
        <begin position="112"/>
        <end position="133"/>
    </location>
</feature>
<dbReference type="EMBL" id="JAEDAJ010000002">
    <property type="protein sequence ID" value="MBK0330802.1"/>
    <property type="molecule type" value="Genomic_DNA"/>
</dbReference>
<feature type="compositionally biased region" description="Low complexity" evidence="1">
    <location>
        <begin position="429"/>
        <end position="440"/>
    </location>
</feature>
<organism evidence="3 4">
    <name type="scientific">Brachybacterium halotolerans</name>
    <dbReference type="NCBI Taxonomy" id="2795215"/>
    <lineage>
        <taxon>Bacteria</taxon>
        <taxon>Bacillati</taxon>
        <taxon>Actinomycetota</taxon>
        <taxon>Actinomycetes</taxon>
        <taxon>Micrococcales</taxon>
        <taxon>Dermabacteraceae</taxon>
        <taxon>Brachybacterium</taxon>
    </lineage>
</organism>
<feature type="compositionally biased region" description="Polar residues" evidence="1">
    <location>
        <begin position="231"/>
        <end position="255"/>
    </location>
</feature>
<reference evidence="3 4" key="1">
    <citation type="submission" date="2020-12" db="EMBL/GenBank/DDBJ databases">
        <title>Brachybacterium sp. MASK1Z-5, whole genome shotgun sequence.</title>
        <authorList>
            <person name="Tuo L."/>
        </authorList>
    </citation>
    <scope>NUCLEOTIDE SEQUENCE [LARGE SCALE GENOMIC DNA]</scope>
    <source>
        <strain evidence="3 4">MASK1Z-5</strain>
    </source>
</reference>
<keyword evidence="2" id="KW-0472">Membrane</keyword>
<feature type="transmembrane region" description="Helical" evidence="2">
    <location>
        <begin position="467"/>
        <end position="488"/>
    </location>
</feature>
<comment type="caution">
    <text evidence="3">The sequence shown here is derived from an EMBL/GenBank/DDBJ whole genome shotgun (WGS) entry which is preliminary data.</text>
</comment>
<feature type="compositionally biased region" description="Polar residues" evidence="1">
    <location>
        <begin position="58"/>
        <end position="68"/>
    </location>
</feature>
<evidence type="ECO:0000313" key="4">
    <source>
        <dbReference type="Proteomes" id="UP000612352"/>
    </source>
</evidence>
<feature type="compositionally biased region" description="Low complexity" evidence="1">
    <location>
        <begin position="271"/>
        <end position="282"/>
    </location>
</feature>
<feature type="compositionally biased region" description="Polar residues" evidence="1">
    <location>
        <begin position="21"/>
        <end position="36"/>
    </location>
</feature>
<evidence type="ECO:0000313" key="3">
    <source>
        <dbReference type="EMBL" id="MBK0330802.1"/>
    </source>
</evidence>
<name>A0ABS1B8I3_9MICO</name>
<proteinExistence type="predicted"/>
<gene>
    <name evidence="3" type="ORF">I8D64_05240</name>
</gene>
<feature type="compositionally biased region" description="Basic and acidic residues" evidence="1">
    <location>
        <begin position="368"/>
        <end position="398"/>
    </location>
</feature>
<feature type="region of interest" description="Disordered" evidence="1">
    <location>
        <begin position="1"/>
        <end position="91"/>
    </location>
</feature>
<keyword evidence="2" id="KW-1133">Transmembrane helix</keyword>
<evidence type="ECO:0000256" key="1">
    <source>
        <dbReference type="SAM" id="MobiDB-lite"/>
    </source>
</evidence>
<sequence>MTAGTSSDASDDGGNGNADNPSDQPTSDEQTPTEEASQGTDEGTSDGSDTSGDQSTTPSASTPGNTQSGNGGHSSKHHPHAKLQPSTLDLSEKNTATLSLWGFTPGTKVSLTVPEGLSTDSPTVTTGKHGGKSVTVHVDSSVEDGKYVITATDLNDPNERSASAELTVDAPDQSSNPAITLGSKSIEAGKSLKVTGTDFPTDDPVTVIVTDSHGKTVGRPKTDDATAAGAISTNISIPGTTPADNKCTVTATTESGDTKVSAPLTVTSPKGPGTDGPSNTPTGGTGGGSGSGTPTTDKPSTDTPSNSTTSPSSSSTSDAPSTTSTSPSTSSGSRSASTTSEVPPATSTRDSSKEIELSAPSNDSSSKSTEKSEKKDTSEKPTKDEKSEKAKDEDKKTSDTPQQTSDQPVSDQQSDATQAAATMDDDDTTSSGPTTVTTQDDGGGPLVKLFSSIGGEDASGMDRIRQVFIATLGVGFLTALGFTAASWLSRRSGTHSARAGLRQLFHRRH</sequence>
<feature type="compositionally biased region" description="Low complexity" evidence="1">
    <location>
        <begin position="292"/>
        <end position="340"/>
    </location>
</feature>
<feature type="region of interest" description="Disordered" evidence="1">
    <location>
        <begin position="210"/>
        <end position="445"/>
    </location>
</feature>
<dbReference type="RefSeq" id="WP_200501457.1">
    <property type="nucleotide sequence ID" value="NZ_JAEDAJ010000002.1"/>
</dbReference>
<protein>
    <submittedName>
        <fullName evidence="3">Uncharacterized protein</fullName>
    </submittedName>
</protein>
<accession>A0ABS1B8I3</accession>